<dbReference type="AlphaFoldDB" id="A0A5B7IK33"/>
<sequence>MQHPLSVQFPGDVHARQYLKWGHERWLSGWMAGGHDFIYRKTIRLLMILLQLNERPRASRFGSFLPAVEVVNLMMDEGRKEAHRSDLSLTSLVVPAALLLFRLASHRK</sequence>
<organism evidence="1 2">
    <name type="scientific">Portunus trituberculatus</name>
    <name type="common">Swimming crab</name>
    <name type="synonym">Neptunus trituberculatus</name>
    <dbReference type="NCBI Taxonomy" id="210409"/>
    <lineage>
        <taxon>Eukaryota</taxon>
        <taxon>Metazoa</taxon>
        <taxon>Ecdysozoa</taxon>
        <taxon>Arthropoda</taxon>
        <taxon>Crustacea</taxon>
        <taxon>Multicrustacea</taxon>
        <taxon>Malacostraca</taxon>
        <taxon>Eumalacostraca</taxon>
        <taxon>Eucarida</taxon>
        <taxon>Decapoda</taxon>
        <taxon>Pleocyemata</taxon>
        <taxon>Brachyura</taxon>
        <taxon>Eubrachyura</taxon>
        <taxon>Portunoidea</taxon>
        <taxon>Portunidae</taxon>
        <taxon>Portuninae</taxon>
        <taxon>Portunus</taxon>
    </lineage>
</organism>
<name>A0A5B7IK33_PORTR</name>
<comment type="caution">
    <text evidence="1">The sequence shown here is derived from an EMBL/GenBank/DDBJ whole genome shotgun (WGS) entry which is preliminary data.</text>
</comment>
<keyword evidence="2" id="KW-1185">Reference proteome</keyword>
<evidence type="ECO:0000313" key="1">
    <source>
        <dbReference type="EMBL" id="MPC81188.1"/>
    </source>
</evidence>
<reference evidence="1 2" key="1">
    <citation type="submission" date="2019-05" db="EMBL/GenBank/DDBJ databases">
        <title>Another draft genome of Portunus trituberculatus and its Hox gene families provides insights of decapod evolution.</title>
        <authorList>
            <person name="Jeong J.-H."/>
            <person name="Song I."/>
            <person name="Kim S."/>
            <person name="Choi T."/>
            <person name="Kim D."/>
            <person name="Ryu S."/>
            <person name="Kim W."/>
        </authorList>
    </citation>
    <scope>NUCLEOTIDE SEQUENCE [LARGE SCALE GENOMIC DNA]</scope>
    <source>
        <tissue evidence="1">Muscle</tissue>
    </source>
</reference>
<dbReference type="EMBL" id="VSRR010056208">
    <property type="protein sequence ID" value="MPC81188.1"/>
    <property type="molecule type" value="Genomic_DNA"/>
</dbReference>
<proteinExistence type="predicted"/>
<protein>
    <submittedName>
        <fullName evidence="1">Uncharacterized protein</fullName>
    </submittedName>
</protein>
<evidence type="ECO:0000313" key="2">
    <source>
        <dbReference type="Proteomes" id="UP000324222"/>
    </source>
</evidence>
<dbReference type="Proteomes" id="UP000324222">
    <property type="component" value="Unassembled WGS sequence"/>
</dbReference>
<accession>A0A5B7IK33</accession>
<gene>
    <name evidence="1" type="ORF">E2C01_075794</name>
</gene>